<keyword evidence="8 10" id="KW-0505">Motor protein</keyword>
<dbReference type="PROSITE" id="PS50067">
    <property type="entry name" value="KINESIN_MOTOR_2"/>
    <property type="match status" value="1"/>
</dbReference>
<dbReference type="SMART" id="SM00129">
    <property type="entry name" value="KISc"/>
    <property type="match status" value="1"/>
</dbReference>
<dbReference type="InterPro" id="IPR001752">
    <property type="entry name" value="Kinesin_motor_dom"/>
</dbReference>
<dbReference type="GO" id="GO:0008017">
    <property type="term" value="F:microtubule binding"/>
    <property type="evidence" value="ECO:0007669"/>
    <property type="project" value="InterPro"/>
</dbReference>
<evidence type="ECO:0000256" key="3">
    <source>
        <dbReference type="ARBA" id="ARBA00022553"/>
    </source>
</evidence>
<evidence type="ECO:0000256" key="8">
    <source>
        <dbReference type="ARBA" id="ARBA00023175"/>
    </source>
</evidence>
<feature type="binding site" evidence="10">
    <location>
        <begin position="129"/>
        <end position="136"/>
    </location>
    <ligand>
        <name>ATP</name>
        <dbReference type="ChEBI" id="CHEBI:30616"/>
    </ligand>
</feature>
<keyword evidence="6 10" id="KW-0067">ATP-binding</keyword>
<evidence type="ECO:0000259" key="13">
    <source>
        <dbReference type="PROSITE" id="PS50067"/>
    </source>
</evidence>
<keyword evidence="9" id="KW-0206">Cytoskeleton</keyword>
<feature type="domain" description="Kinesin motor" evidence="13">
    <location>
        <begin position="39"/>
        <end position="478"/>
    </location>
</feature>
<dbReference type="PRINTS" id="PR00380">
    <property type="entry name" value="KINESINHEAVY"/>
</dbReference>
<evidence type="ECO:0000256" key="12">
    <source>
        <dbReference type="SAM" id="MobiDB-lite"/>
    </source>
</evidence>
<dbReference type="PANTHER" id="PTHR47970:SF29">
    <property type="entry name" value="KINESIN FAMILY MEMBER 20B"/>
    <property type="match status" value="1"/>
</dbReference>
<feature type="region of interest" description="Disordered" evidence="12">
    <location>
        <begin position="799"/>
        <end position="1350"/>
    </location>
</feature>
<evidence type="ECO:0000256" key="2">
    <source>
        <dbReference type="ARBA" id="ARBA00022490"/>
    </source>
</evidence>
<feature type="compositionally biased region" description="Low complexity" evidence="12">
    <location>
        <begin position="1396"/>
        <end position="1408"/>
    </location>
</feature>
<dbReference type="GO" id="GO:0008574">
    <property type="term" value="F:plus-end-directed microtubule motor activity"/>
    <property type="evidence" value="ECO:0007669"/>
    <property type="project" value="TreeGrafter"/>
</dbReference>
<feature type="region of interest" description="Disordered" evidence="12">
    <location>
        <begin position="1438"/>
        <end position="1678"/>
    </location>
</feature>
<name>A0A9P6QIR5_9FUNG</name>
<evidence type="ECO:0000256" key="5">
    <source>
        <dbReference type="ARBA" id="ARBA00022741"/>
    </source>
</evidence>
<dbReference type="Pfam" id="PF00225">
    <property type="entry name" value="Kinesin"/>
    <property type="match status" value="1"/>
</dbReference>
<comment type="caution">
    <text evidence="14">The sequence shown here is derived from an EMBL/GenBank/DDBJ whole genome shotgun (WGS) entry which is preliminary data.</text>
</comment>
<feature type="compositionally biased region" description="Acidic residues" evidence="12">
    <location>
        <begin position="1341"/>
        <end position="1350"/>
    </location>
</feature>
<feature type="compositionally biased region" description="Basic and acidic residues" evidence="12">
    <location>
        <begin position="1642"/>
        <end position="1654"/>
    </location>
</feature>
<evidence type="ECO:0000256" key="11">
    <source>
        <dbReference type="SAM" id="Coils"/>
    </source>
</evidence>
<dbReference type="Gene3D" id="3.40.850.10">
    <property type="entry name" value="Kinesin motor domain"/>
    <property type="match status" value="1"/>
</dbReference>
<feature type="compositionally biased region" description="Acidic residues" evidence="12">
    <location>
        <begin position="872"/>
        <end position="919"/>
    </location>
</feature>
<organism evidence="14 15">
    <name type="scientific">Actinomortierella ambigua</name>
    <dbReference type="NCBI Taxonomy" id="1343610"/>
    <lineage>
        <taxon>Eukaryota</taxon>
        <taxon>Fungi</taxon>
        <taxon>Fungi incertae sedis</taxon>
        <taxon>Mucoromycota</taxon>
        <taxon>Mortierellomycotina</taxon>
        <taxon>Mortierellomycetes</taxon>
        <taxon>Mortierellales</taxon>
        <taxon>Mortierellaceae</taxon>
        <taxon>Actinomortierella</taxon>
    </lineage>
</organism>
<dbReference type="Proteomes" id="UP000807716">
    <property type="component" value="Unassembled WGS sequence"/>
</dbReference>
<feature type="region of interest" description="Disordered" evidence="12">
    <location>
        <begin position="1798"/>
        <end position="1822"/>
    </location>
</feature>
<feature type="region of interest" description="Disordered" evidence="12">
    <location>
        <begin position="1"/>
        <end position="20"/>
    </location>
</feature>
<dbReference type="GO" id="GO:0051231">
    <property type="term" value="P:spindle elongation"/>
    <property type="evidence" value="ECO:0007669"/>
    <property type="project" value="TreeGrafter"/>
</dbReference>
<feature type="compositionally biased region" description="Polar residues" evidence="12">
    <location>
        <begin position="1267"/>
        <end position="1284"/>
    </location>
</feature>
<evidence type="ECO:0000256" key="10">
    <source>
        <dbReference type="PROSITE-ProRule" id="PRU00283"/>
    </source>
</evidence>
<keyword evidence="5 10" id="KW-0547">Nucleotide-binding</keyword>
<feature type="compositionally biased region" description="Basic and acidic residues" evidence="12">
    <location>
        <begin position="1467"/>
        <end position="1479"/>
    </location>
</feature>
<feature type="compositionally biased region" description="Polar residues" evidence="12">
    <location>
        <begin position="1529"/>
        <end position="1540"/>
    </location>
</feature>
<dbReference type="GO" id="GO:0090307">
    <property type="term" value="P:mitotic spindle assembly"/>
    <property type="evidence" value="ECO:0007669"/>
    <property type="project" value="TreeGrafter"/>
</dbReference>
<dbReference type="SUPFAM" id="SSF52540">
    <property type="entry name" value="P-loop containing nucleoside triphosphate hydrolases"/>
    <property type="match status" value="1"/>
</dbReference>
<keyword evidence="3" id="KW-0597">Phosphoprotein</keyword>
<keyword evidence="4" id="KW-0493">Microtubule</keyword>
<feature type="coiled-coil region" evidence="11">
    <location>
        <begin position="619"/>
        <end position="667"/>
    </location>
</feature>
<feature type="compositionally biased region" description="Pro residues" evidence="12">
    <location>
        <begin position="1619"/>
        <end position="1636"/>
    </location>
</feature>
<feature type="compositionally biased region" description="Polar residues" evidence="12">
    <location>
        <begin position="1011"/>
        <end position="1030"/>
    </location>
</feature>
<feature type="compositionally biased region" description="Basic residues" evidence="12">
    <location>
        <begin position="1813"/>
        <end position="1822"/>
    </location>
</feature>
<dbReference type="GO" id="GO:0005876">
    <property type="term" value="C:spindle microtubule"/>
    <property type="evidence" value="ECO:0007669"/>
    <property type="project" value="TreeGrafter"/>
</dbReference>
<dbReference type="PROSITE" id="PS00411">
    <property type="entry name" value="KINESIN_MOTOR_1"/>
    <property type="match status" value="1"/>
</dbReference>
<feature type="compositionally biased region" description="Polar residues" evidence="12">
    <location>
        <begin position="501"/>
        <end position="525"/>
    </location>
</feature>
<feature type="compositionally biased region" description="Acidic residues" evidence="12">
    <location>
        <begin position="942"/>
        <end position="954"/>
    </location>
</feature>
<protein>
    <recommendedName>
        <fullName evidence="13">Kinesin motor domain-containing protein</fullName>
    </recommendedName>
</protein>
<evidence type="ECO:0000313" key="15">
    <source>
        <dbReference type="Proteomes" id="UP000807716"/>
    </source>
</evidence>
<feature type="compositionally biased region" description="Basic and acidic residues" evidence="12">
    <location>
        <begin position="1210"/>
        <end position="1228"/>
    </location>
</feature>
<feature type="compositionally biased region" description="Basic and acidic residues" evidence="12">
    <location>
        <begin position="1143"/>
        <end position="1159"/>
    </location>
</feature>
<feature type="compositionally biased region" description="Acidic residues" evidence="12">
    <location>
        <begin position="526"/>
        <end position="535"/>
    </location>
</feature>
<dbReference type="InterPro" id="IPR027417">
    <property type="entry name" value="P-loop_NTPase"/>
</dbReference>
<keyword evidence="2" id="KW-0963">Cytoplasm</keyword>
<gene>
    <name evidence="14" type="ORF">DFQ27_009146</name>
</gene>
<dbReference type="InterPro" id="IPR036961">
    <property type="entry name" value="Kinesin_motor_dom_sf"/>
</dbReference>
<dbReference type="InterPro" id="IPR019821">
    <property type="entry name" value="Kinesin_motor_CS"/>
</dbReference>
<feature type="region of interest" description="Disordered" evidence="12">
    <location>
        <begin position="497"/>
        <end position="536"/>
    </location>
</feature>
<feature type="compositionally biased region" description="Basic and acidic residues" evidence="12">
    <location>
        <begin position="1439"/>
        <end position="1448"/>
    </location>
</feature>
<keyword evidence="15" id="KW-1185">Reference proteome</keyword>
<evidence type="ECO:0000313" key="14">
    <source>
        <dbReference type="EMBL" id="KAG0267126.1"/>
    </source>
</evidence>
<feature type="compositionally biased region" description="Basic and acidic residues" evidence="12">
    <location>
        <begin position="1554"/>
        <end position="1572"/>
    </location>
</feature>
<sequence length="1822" mass="199991">MSISSISSDESPQAKPASCNQSLNVHINPLDKYRPEMEPIKTYLRLRPLLGDQLSANHGYINILNDTDIVMQPPANETRLRSKEPSNYKFTKVFGQATTQDTVFEQVGLPLLTPVLRQDHYNTLLFAYGVSNSGKTFTVLGTEEHPGILPHALGVVFKSIEAAAGDSDEAAQYCPIGFQDVELCDPSSQHGLSAEMMSQSEPAWDDSHLQGTHIVELPSGMDFAVWMSIAEIYTEKIYDLLAESPTTASTMSGIMSPVSSASGMTPPSSSDMFGRPELRRPTLSLKTDPSSHHKYIHGLREFRVRDLQEAMALVRAGLKQRQVFSTMLNQSSSRSHCIFTIKIIKVPQAGLSAEDEIKKGRTSVSRISIVDLAGSERVRHTNNTGQRLKEAGNINNSLMVLGQCMEVLRLNQTRRGKTPQLVPFRHSKLTELFQSTLEGGTLERSNCQAAMIVNVNPFETSFDENSHVMKFSSVAMNVATLRQAGSREAGNFIRRVAPKKGSNSNSNTRSGCRTLAISPSQTSSIAEEEEVEEEDPHVVHLLNQIEDLRERWLEAENRCSAVESEVREEMAEEMERRLQRMETFYKNQLCDEASMNETKIGRKMDLLTRAKNSEEATVVSGLQSQIQHLEETANSYQREAERVLHSLAQAEQRYQEQARVVEALERQLSHWTTWLQAAPCAATIASSTPPPPPKAVVIRQGDHHGQHASAGAVTRNELLLIRPATQEPSMLNTDRAPPEVTMAACVATDAASTHDLAAHSQEEQVLDEPKDEVAQSVEERSRQDQLDPASVISAVEMDKEQHQREEETIVENPTPLLHASIPCKPDTMDNIVSSNRRTSSSDLPHPTASTATSMDGSFVDAPDASVTHELEQSEQEPEGMEEDREVVDEEEEEDKEEDKDEVNGEEVDEGEVDEEEVDEGDHTDIAEEDDSKQVGDMLEAVHDEEQDEDEDEIEASVLPPHSPAAESAEEDNKPSSPAPPPTESIDDNFALASAPHSSDDNYASALAPHSPDSSYVSTSAPHSPNGSYASASAPHSPRDNYASALAPHSPDRSYASTSAPRAPDSSYASASEPHSPEDNYASALPPDSLADESMQGDYALSSPPHYPPTESMGDINMPPSQPHLLVAESVEDSESAASPRRLSTPEDHGHASKKTRLDEGIAVVTQWHAAEEAEEDDASDRMESAAFDSYDSGQDISEEDPMLNDVSLDQQHRREGSAGLPQEREVTTHDPLLSMEKREEGEGLDQEDMETGICHHSHASPAEMPTDSITNQSDLDQHSSTSASGLFDSALSPPSPEHFSPRELAPQGSGAFESLPEHEELGDNYTMYEEVEGEHEQAQVEVEEDEDEEQMEVELMAIKSEFKSPQKASLSSAHEVIEILSSREATPEPQEPSQKTLSLPSTSTSAATGKPFMIDEGDMSSDLEEFDLCDPRNYFLLRDIPESERRESLTAAGSLYPKLPSCTPEPEQQRYQEKQRESPQRNVFDNAVHTRSEPMPSSSSSHSQSPRRESNGTMGKPRSPSVGLPVSNGHDNSSASTNQAPWEDTAYEGEDEVETRHHEGMEKWRRWSERTGKQATKFCPRSAVRHGTKRRRSSAPVRDWGSDDDETSGSSLSPRHLVSPPPSSSAPSSSPPPLKAPIPAQEPEHPHHEFHDQAYQEEEGEEWRWAEGGNRQLSPDRRISVNSFALATMMNEFERRASSCSSVSDVASDAESAAVATTSAATTTTTTATAGPFEADGIVQNAAPYGQASLTRSATAVTAVAIATKADNNADATSMKPNRVKIRLRKQAAVMSEEIADRVDEASRPTPVGTGFLRRRPGRKAR</sequence>
<dbReference type="InterPro" id="IPR047149">
    <property type="entry name" value="KIF11-like"/>
</dbReference>
<feature type="compositionally biased region" description="Basic residues" evidence="12">
    <location>
        <begin position="1583"/>
        <end position="1593"/>
    </location>
</feature>
<accession>A0A9P6QIR5</accession>
<dbReference type="EMBL" id="JAAAJB010000081">
    <property type="protein sequence ID" value="KAG0267126.1"/>
    <property type="molecule type" value="Genomic_DNA"/>
</dbReference>
<dbReference type="GO" id="GO:0072686">
    <property type="term" value="C:mitotic spindle"/>
    <property type="evidence" value="ECO:0007669"/>
    <property type="project" value="TreeGrafter"/>
</dbReference>
<evidence type="ECO:0000256" key="4">
    <source>
        <dbReference type="ARBA" id="ARBA00022701"/>
    </source>
</evidence>
<dbReference type="GO" id="GO:0005524">
    <property type="term" value="F:ATP binding"/>
    <property type="evidence" value="ECO:0007669"/>
    <property type="project" value="UniProtKB-UniRule"/>
</dbReference>
<comment type="similarity">
    <text evidence="10">Belongs to the TRAFAC class myosin-kinesin ATPase superfamily. Kinesin family.</text>
</comment>
<feature type="compositionally biased region" description="Low complexity" evidence="12">
    <location>
        <begin position="1493"/>
        <end position="1504"/>
    </location>
</feature>
<dbReference type="GO" id="GO:0007018">
    <property type="term" value="P:microtubule-based movement"/>
    <property type="evidence" value="ECO:0007669"/>
    <property type="project" value="InterPro"/>
</dbReference>
<feature type="compositionally biased region" description="Polar residues" evidence="12">
    <location>
        <begin position="830"/>
        <end position="855"/>
    </location>
</feature>
<evidence type="ECO:0000256" key="1">
    <source>
        <dbReference type="ARBA" id="ARBA00004186"/>
    </source>
</evidence>
<evidence type="ECO:0000256" key="7">
    <source>
        <dbReference type="ARBA" id="ARBA00023054"/>
    </source>
</evidence>
<reference evidence="14" key="1">
    <citation type="journal article" date="2020" name="Fungal Divers.">
        <title>Resolving the Mortierellaceae phylogeny through synthesis of multi-gene phylogenetics and phylogenomics.</title>
        <authorList>
            <person name="Vandepol N."/>
            <person name="Liber J."/>
            <person name="Desiro A."/>
            <person name="Na H."/>
            <person name="Kennedy M."/>
            <person name="Barry K."/>
            <person name="Grigoriev I.V."/>
            <person name="Miller A.N."/>
            <person name="O'Donnell K."/>
            <person name="Stajich J.E."/>
            <person name="Bonito G."/>
        </authorList>
    </citation>
    <scope>NUCLEOTIDE SEQUENCE</scope>
    <source>
        <strain evidence="14">BC1065</strain>
    </source>
</reference>
<feature type="region of interest" description="Disordered" evidence="12">
    <location>
        <begin position="1378"/>
        <end position="1418"/>
    </location>
</feature>
<evidence type="ECO:0000256" key="6">
    <source>
        <dbReference type="ARBA" id="ARBA00022840"/>
    </source>
</evidence>
<dbReference type="PANTHER" id="PTHR47970">
    <property type="entry name" value="KINESIN-LIKE PROTEIN KIF11"/>
    <property type="match status" value="1"/>
</dbReference>
<dbReference type="OrthoDB" id="123929at2759"/>
<keyword evidence="7 11" id="KW-0175">Coiled coil</keyword>
<feature type="coiled-coil region" evidence="11">
    <location>
        <begin position="538"/>
        <end position="565"/>
    </location>
</feature>
<evidence type="ECO:0000256" key="9">
    <source>
        <dbReference type="ARBA" id="ARBA00023212"/>
    </source>
</evidence>
<dbReference type="GO" id="GO:0005634">
    <property type="term" value="C:nucleus"/>
    <property type="evidence" value="ECO:0007669"/>
    <property type="project" value="TreeGrafter"/>
</dbReference>
<comment type="subcellular location">
    <subcellularLocation>
        <location evidence="1">Cytoplasm</location>
        <location evidence="1">Cytoskeleton</location>
        <location evidence="1">Spindle</location>
    </subcellularLocation>
</comment>
<proteinExistence type="inferred from homology"/>